<protein>
    <submittedName>
        <fullName evidence="2">Uncharacterized protein</fullName>
    </submittedName>
</protein>
<organism evidence="2 3">
    <name type="scientific">Rubripirellula obstinata</name>
    <dbReference type="NCBI Taxonomy" id="406547"/>
    <lineage>
        <taxon>Bacteria</taxon>
        <taxon>Pseudomonadati</taxon>
        <taxon>Planctomycetota</taxon>
        <taxon>Planctomycetia</taxon>
        <taxon>Pirellulales</taxon>
        <taxon>Pirellulaceae</taxon>
        <taxon>Rubripirellula</taxon>
    </lineage>
</organism>
<accession>A0A5B1CPY6</accession>
<evidence type="ECO:0000313" key="2">
    <source>
        <dbReference type="EMBL" id="KAA1262452.1"/>
    </source>
</evidence>
<evidence type="ECO:0000313" key="3">
    <source>
        <dbReference type="Proteomes" id="UP000322699"/>
    </source>
</evidence>
<dbReference type="EMBL" id="VRLW01000001">
    <property type="protein sequence ID" value="KAA1262452.1"/>
    <property type="molecule type" value="Genomic_DNA"/>
</dbReference>
<keyword evidence="3" id="KW-1185">Reference proteome</keyword>
<evidence type="ECO:0000256" key="1">
    <source>
        <dbReference type="SAM" id="MobiDB-lite"/>
    </source>
</evidence>
<comment type="caution">
    <text evidence="2">The sequence shown here is derived from an EMBL/GenBank/DDBJ whole genome shotgun (WGS) entry which is preliminary data.</text>
</comment>
<gene>
    <name evidence="2" type="ORF">LF1_50160</name>
</gene>
<name>A0A5B1CPY6_9BACT</name>
<dbReference type="Proteomes" id="UP000322699">
    <property type="component" value="Unassembled WGS sequence"/>
</dbReference>
<proteinExistence type="predicted"/>
<feature type="region of interest" description="Disordered" evidence="1">
    <location>
        <begin position="1"/>
        <end position="22"/>
    </location>
</feature>
<dbReference type="AlphaFoldDB" id="A0A5B1CPY6"/>
<sequence>MIADLSLSNTSTPHPRRPSPHQRRCNAWFSRCVLRAGGLELAIVPEFKKGSTAVSSVVIASDHCATVRHSFRGTSGLPPSHSSALQHFSRLEVAQFFRLAKHSCCDPLFLLGEVEPKRGRGLRSILLRPFVRHASQPRLPRFRLTVSDTSSQVPLHLTSPCQLIFGIRWVHTKLIALELQTRSVPPPTQIHF</sequence>
<reference evidence="2 3" key="1">
    <citation type="submission" date="2019-08" db="EMBL/GenBank/DDBJ databases">
        <title>Deep-cultivation of Planctomycetes and their phenomic and genomic characterization uncovers novel biology.</title>
        <authorList>
            <person name="Wiegand S."/>
            <person name="Jogler M."/>
            <person name="Boedeker C."/>
            <person name="Pinto D."/>
            <person name="Vollmers J."/>
            <person name="Rivas-Marin E."/>
            <person name="Kohn T."/>
            <person name="Peeters S.H."/>
            <person name="Heuer A."/>
            <person name="Rast P."/>
            <person name="Oberbeckmann S."/>
            <person name="Bunk B."/>
            <person name="Jeske O."/>
            <person name="Meyerdierks A."/>
            <person name="Storesund J.E."/>
            <person name="Kallscheuer N."/>
            <person name="Luecker S."/>
            <person name="Lage O.M."/>
            <person name="Pohl T."/>
            <person name="Merkel B.J."/>
            <person name="Hornburger P."/>
            <person name="Mueller R.-W."/>
            <person name="Bruemmer F."/>
            <person name="Labrenz M."/>
            <person name="Spormann A.M."/>
            <person name="Op Den Camp H."/>
            <person name="Overmann J."/>
            <person name="Amann R."/>
            <person name="Jetten M.S.M."/>
            <person name="Mascher T."/>
            <person name="Medema M.H."/>
            <person name="Devos D.P."/>
            <person name="Kaster A.-K."/>
            <person name="Ovreas L."/>
            <person name="Rohde M."/>
            <person name="Galperin M.Y."/>
            <person name="Jogler C."/>
        </authorList>
    </citation>
    <scope>NUCLEOTIDE SEQUENCE [LARGE SCALE GENOMIC DNA]</scope>
    <source>
        <strain evidence="2 3">LF1</strain>
    </source>
</reference>